<dbReference type="GO" id="GO:0050518">
    <property type="term" value="F:2-C-methyl-D-erythritol 4-phosphate cytidylyltransferase activity"/>
    <property type="evidence" value="ECO:0007669"/>
    <property type="project" value="UniProtKB-UniRule"/>
</dbReference>
<dbReference type="GO" id="GO:0019288">
    <property type="term" value="P:isopentenyl diphosphate biosynthetic process, methylerythritol 4-phosphate pathway"/>
    <property type="evidence" value="ECO:0007669"/>
    <property type="project" value="UniProtKB-UniRule"/>
</dbReference>
<dbReference type="AlphaFoldDB" id="A0A9W6DES6"/>
<dbReference type="Proteomes" id="UP001144256">
    <property type="component" value="Unassembled WGS sequence"/>
</dbReference>
<dbReference type="PROSITE" id="PS01295">
    <property type="entry name" value="ISPD"/>
    <property type="match status" value="1"/>
</dbReference>
<dbReference type="InterPro" id="IPR029044">
    <property type="entry name" value="Nucleotide-diphossugar_trans"/>
</dbReference>
<dbReference type="InterPro" id="IPR018294">
    <property type="entry name" value="ISPD_synthase_CS"/>
</dbReference>
<dbReference type="Pfam" id="PF01128">
    <property type="entry name" value="IspD"/>
    <property type="match status" value="1"/>
</dbReference>
<dbReference type="SUPFAM" id="SSF53448">
    <property type="entry name" value="Nucleotide-diphospho-sugar transferases"/>
    <property type="match status" value="1"/>
</dbReference>
<gene>
    <name evidence="7 8" type="primary">ispD</name>
    <name evidence="8" type="ORF">SH1V18_29760</name>
</gene>
<keyword evidence="4 7" id="KW-0808">Transferase</keyword>
<organism evidence="8 9">
    <name type="scientific">Vallitalea longa</name>
    <dbReference type="NCBI Taxonomy" id="2936439"/>
    <lineage>
        <taxon>Bacteria</taxon>
        <taxon>Bacillati</taxon>
        <taxon>Bacillota</taxon>
        <taxon>Clostridia</taxon>
        <taxon>Lachnospirales</taxon>
        <taxon>Vallitaleaceae</taxon>
        <taxon>Vallitalea</taxon>
    </lineage>
</organism>
<dbReference type="EMBL" id="BRLB01000009">
    <property type="protein sequence ID" value="GKX30496.1"/>
    <property type="molecule type" value="Genomic_DNA"/>
</dbReference>
<dbReference type="InterPro" id="IPR001228">
    <property type="entry name" value="IspD"/>
</dbReference>
<protein>
    <recommendedName>
        <fullName evidence="7">2-C-methyl-D-erythritol 4-phosphate cytidylyltransferase</fullName>
        <ecNumber evidence="7">2.7.7.60</ecNumber>
    </recommendedName>
    <alternativeName>
        <fullName evidence="7">4-diphosphocytidyl-2C-methyl-D-erythritol synthase</fullName>
    </alternativeName>
    <alternativeName>
        <fullName evidence="7">MEP cytidylyltransferase</fullName>
        <shortName evidence="7">MCT</shortName>
    </alternativeName>
</protein>
<comment type="pathway">
    <text evidence="2 7">Isoprenoid biosynthesis; isopentenyl diphosphate biosynthesis via DXP pathway; isopentenyl diphosphate from 1-deoxy-D-xylulose 5-phosphate: step 2/6.</text>
</comment>
<keyword evidence="9" id="KW-1185">Reference proteome</keyword>
<keyword evidence="5 7" id="KW-0548">Nucleotidyltransferase</keyword>
<evidence type="ECO:0000313" key="8">
    <source>
        <dbReference type="EMBL" id="GKX30496.1"/>
    </source>
</evidence>
<feature type="site" description="Positions MEP for the nucleophilic attack" evidence="7">
    <location>
        <position position="158"/>
    </location>
</feature>
<dbReference type="PANTHER" id="PTHR32125">
    <property type="entry name" value="2-C-METHYL-D-ERYTHRITOL 4-PHOSPHATE CYTIDYLYLTRANSFERASE, CHLOROPLASTIC"/>
    <property type="match status" value="1"/>
</dbReference>
<name>A0A9W6DES6_9FIRM</name>
<comment type="caution">
    <text evidence="8">The sequence shown here is derived from an EMBL/GenBank/DDBJ whole genome shotgun (WGS) entry which is preliminary data.</text>
</comment>
<dbReference type="Gene3D" id="3.90.550.10">
    <property type="entry name" value="Spore Coat Polysaccharide Biosynthesis Protein SpsA, Chain A"/>
    <property type="match status" value="1"/>
</dbReference>
<dbReference type="HAMAP" id="MF_00108">
    <property type="entry name" value="IspD"/>
    <property type="match status" value="1"/>
</dbReference>
<proteinExistence type="inferred from homology"/>
<dbReference type="CDD" id="cd02516">
    <property type="entry name" value="CDP-ME_synthetase"/>
    <property type="match status" value="1"/>
</dbReference>
<evidence type="ECO:0000256" key="3">
    <source>
        <dbReference type="ARBA" id="ARBA00009789"/>
    </source>
</evidence>
<dbReference type="InterPro" id="IPR034683">
    <property type="entry name" value="IspD/TarI"/>
</dbReference>
<evidence type="ECO:0000256" key="2">
    <source>
        <dbReference type="ARBA" id="ARBA00004787"/>
    </source>
</evidence>
<dbReference type="FunFam" id="3.90.550.10:FF:000003">
    <property type="entry name" value="2-C-methyl-D-erythritol 4-phosphate cytidylyltransferase"/>
    <property type="match status" value="1"/>
</dbReference>
<evidence type="ECO:0000256" key="6">
    <source>
        <dbReference type="ARBA" id="ARBA00023229"/>
    </source>
</evidence>
<comment type="function">
    <text evidence="7">Catalyzes the formation of 4-diphosphocytidyl-2-C-methyl-D-erythritol from CTP and 2-C-methyl-D-erythritol 4-phosphate (MEP).</text>
</comment>
<reference evidence="8" key="1">
    <citation type="submission" date="2022-06" db="EMBL/GenBank/DDBJ databases">
        <title>Vallitalea longa sp. nov., an anaerobic bacterium isolated from marine sediment.</title>
        <authorList>
            <person name="Hirano S."/>
            <person name="Terahara T."/>
            <person name="Mori K."/>
            <person name="Hamada M."/>
            <person name="Matsumoto R."/>
            <person name="Kobayashi T."/>
        </authorList>
    </citation>
    <scope>NUCLEOTIDE SEQUENCE</scope>
    <source>
        <strain evidence="8">SH18-1</strain>
    </source>
</reference>
<keyword evidence="6 7" id="KW-0414">Isoprene biosynthesis</keyword>
<comment type="catalytic activity">
    <reaction evidence="1 7">
        <text>2-C-methyl-D-erythritol 4-phosphate + CTP + H(+) = 4-CDP-2-C-methyl-D-erythritol + diphosphate</text>
        <dbReference type="Rhea" id="RHEA:13429"/>
        <dbReference type="ChEBI" id="CHEBI:15378"/>
        <dbReference type="ChEBI" id="CHEBI:33019"/>
        <dbReference type="ChEBI" id="CHEBI:37563"/>
        <dbReference type="ChEBI" id="CHEBI:57823"/>
        <dbReference type="ChEBI" id="CHEBI:58262"/>
        <dbReference type="EC" id="2.7.7.60"/>
    </reaction>
</comment>
<feature type="site" description="Transition state stabilizer" evidence="7">
    <location>
        <position position="25"/>
    </location>
</feature>
<feature type="site" description="Positions MEP for the nucleophilic attack" evidence="7">
    <location>
        <position position="215"/>
    </location>
</feature>
<dbReference type="NCBIfam" id="TIGR00453">
    <property type="entry name" value="ispD"/>
    <property type="match status" value="1"/>
</dbReference>
<dbReference type="EC" id="2.7.7.60" evidence="7"/>
<evidence type="ECO:0000256" key="4">
    <source>
        <dbReference type="ARBA" id="ARBA00022679"/>
    </source>
</evidence>
<dbReference type="InterPro" id="IPR050088">
    <property type="entry name" value="IspD/TarI_cytidylyltransf_bact"/>
</dbReference>
<evidence type="ECO:0000256" key="7">
    <source>
        <dbReference type="HAMAP-Rule" id="MF_00108"/>
    </source>
</evidence>
<dbReference type="RefSeq" id="WP_281816720.1">
    <property type="nucleotide sequence ID" value="NZ_BRLB01000009.1"/>
</dbReference>
<evidence type="ECO:0000256" key="1">
    <source>
        <dbReference type="ARBA" id="ARBA00001282"/>
    </source>
</evidence>
<feature type="site" description="Transition state stabilizer" evidence="7">
    <location>
        <position position="18"/>
    </location>
</feature>
<evidence type="ECO:0000313" key="9">
    <source>
        <dbReference type="Proteomes" id="UP001144256"/>
    </source>
</evidence>
<accession>A0A9W6DES6</accession>
<evidence type="ECO:0000256" key="5">
    <source>
        <dbReference type="ARBA" id="ARBA00022695"/>
    </source>
</evidence>
<dbReference type="PANTHER" id="PTHR32125:SF4">
    <property type="entry name" value="2-C-METHYL-D-ERYTHRITOL 4-PHOSPHATE CYTIDYLYLTRANSFERASE, CHLOROPLASTIC"/>
    <property type="match status" value="1"/>
</dbReference>
<sequence length="231" mass="26053">MDNIKCTVIIPAAGKGKRMNTKKSKQYIELLDKPILAYTIDAFEKCDKIDNIILVVGKNEIEYVRKEIVEKYNFNKVIEIIEGGKERQDSVYEGIKSLSSNTDVVLIHDGARPFIETELIEKAIINAYEYGACVVGVRVKDTIKVSDGDNNIIDTPNRNTLWSIQTPQAFKKDLITMVYGRGINDKYNATDDSMLVEKYSDIKVKIVEGAYSNIKITTSEDLIIAKSFLNL</sequence>
<comment type="similarity">
    <text evidence="3 7">Belongs to the IspD/TarI cytidylyltransferase family. IspD subfamily.</text>
</comment>